<keyword evidence="1 6" id="KW-0245">EGF-like domain</keyword>
<organism evidence="8 9">
    <name type="scientific">Heterorhabditis bacteriophora</name>
    <name type="common">Entomopathogenic nematode worm</name>
    <dbReference type="NCBI Taxonomy" id="37862"/>
    <lineage>
        <taxon>Eukaryota</taxon>
        <taxon>Metazoa</taxon>
        <taxon>Ecdysozoa</taxon>
        <taxon>Nematoda</taxon>
        <taxon>Chromadorea</taxon>
        <taxon>Rhabditida</taxon>
        <taxon>Rhabditina</taxon>
        <taxon>Rhabditomorpha</taxon>
        <taxon>Strongyloidea</taxon>
        <taxon>Heterorhabditidae</taxon>
        <taxon>Heterorhabditis</taxon>
    </lineage>
</organism>
<dbReference type="GO" id="GO:0016020">
    <property type="term" value="C:membrane"/>
    <property type="evidence" value="ECO:0007669"/>
    <property type="project" value="UniProtKB-SubCell"/>
</dbReference>
<evidence type="ECO:0000313" key="8">
    <source>
        <dbReference type="Proteomes" id="UP000095283"/>
    </source>
</evidence>
<dbReference type="FunFam" id="2.10.25.10:FF:000151">
    <property type="entry name" value="FAT atypical cadherin 4"/>
    <property type="match status" value="1"/>
</dbReference>
<evidence type="ECO:0000256" key="4">
    <source>
        <dbReference type="ARBA" id="ARBA00023157"/>
    </source>
</evidence>
<reference evidence="9" key="1">
    <citation type="submission" date="2016-11" db="UniProtKB">
        <authorList>
            <consortium name="WormBaseParasite"/>
        </authorList>
    </citation>
    <scope>IDENTIFICATION</scope>
</reference>
<evidence type="ECO:0000256" key="6">
    <source>
        <dbReference type="PROSITE-ProRule" id="PRU00076"/>
    </source>
</evidence>
<dbReference type="InterPro" id="IPR001881">
    <property type="entry name" value="EGF-like_Ca-bd_dom"/>
</dbReference>
<evidence type="ECO:0000313" key="9">
    <source>
        <dbReference type="WBParaSite" id="Hba_16267"/>
    </source>
</evidence>
<dbReference type="SUPFAM" id="SSF57184">
    <property type="entry name" value="Growth factor receptor domain"/>
    <property type="match status" value="1"/>
</dbReference>
<keyword evidence="8" id="KW-1185">Reference proteome</keyword>
<keyword evidence="4 6" id="KW-1015">Disulfide bond</keyword>
<dbReference type="FunFam" id="2.10.25.10:FF:000472">
    <property type="entry name" value="Uncharacterized protein, isoform A"/>
    <property type="match status" value="1"/>
</dbReference>
<keyword evidence="3" id="KW-0677">Repeat</keyword>
<dbReference type="InterPro" id="IPR000152">
    <property type="entry name" value="EGF-type_Asp/Asn_hydroxyl_site"/>
</dbReference>
<dbReference type="PROSITE" id="PS01186">
    <property type="entry name" value="EGF_2"/>
    <property type="match status" value="3"/>
</dbReference>
<comment type="caution">
    <text evidence="6">Lacks conserved residue(s) required for the propagation of feature annotation.</text>
</comment>
<dbReference type="InterPro" id="IPR000742">
    <property type="entry name" value="EGF"/>
</dbReference>
<dbReference type="Pfam" id="PF12661">
    <property type="entry name" value="hEGF"/>
    <property type="match status" value="1"/>
</dbReference>
<feature type="domain" description="EGF-like" evidence="7">
    <location>
        <begin position="138"/>
        <end position="175"/>
    </location>
</feature>
<feature type="disulfide bond" evidence="6">
    <location>
        <begin position="240"/>
        <end position="249"/>
    </location>
</feature>
<sequence>MITNANVNTDFLEELAIKKTTVLSTLVHKEEGTSPATLKSKSSLTYELSRSTASNMTFIELSIRTHSDSGHILTVYWAIEKRIRTVEEDRISLIRRFPASITLPALIPSTLLRIGSTSFNDSFDGCIQDVKISTLCLSSPQCGLLSPCLNKAKCVDLWNKYRCECLPGFAGDHCEINVDECRSTDCGQGYCINKVNEARCLCDVGFTGEACDAAIDQCDHLPCKNGGLCENSNGTFNCECKKGWMGKTCEIKALSNCDDSPCKNGGKCEINEV</sequence>
<proteinExistence type="predicted"/>
<dbReference type="Gene3D" id="2.10.25.10">
    <property type="entry name" value="Laminin"/>
    <property type="match status" value="3"/>
</dbReference>
<dbReference type="SUPFAM" id="SSF57196">
    <property type="entry name" value="EGF/Laminin"/>
    <property type="match status" value="1"/>
</dbReference>
<keyword evidence="2" id="KW-0732">Signal</keyword>
<evidence type="ECO:0000259" key="7">
    <source>
        <dbReference type="PROSITE" id="PS50026"/>
    </source>
</evidence>
<evidence type="ECO:0000256" key="2">
    <source>
        <dbReference type="ARBA" id="ARBA00022729"/>
    </source>
</evidence>
<dbReference type="Pfam" id="PF00008">
    <property type="entry name" value="EGF"/>
    <property type="match status" value="2"/>
</dbReference>
<dbReference type="Proteomes" id="UP000095283">
    <property type="component" value="Unplaced"/>
</dbReference>
<evidence type="ECO:0000256" key="5">
    <source>
        <dbReference type="ARBA" id="ARBA00023180"/>
    </source>
</evidence>
<keyword evidence="5" id="KW-0325">Glycoprotein</keyword>
<feature type="disulfide bond" evidence="6">
    <location>
        <begin position="181"/>
        <end position="191"/>
    </location>
</feature>
<evidence type="ECO:0000256" key="3">
    <source>
        <dbReference type="ARBA" id="ARBA00022737"/>
    </source>
</evidence>
<evidence type="ECO:0000256" key="1">
    <source>
        <dbReference type="ARBA" id="ARBA00022536"/>
    </source>
</evidence>
<protein>
    <submittedName>
        <fullName evidence="9">Delta-like protein C</fullName>
    </submittedName>
</protein>
<name>A0A1I7XG13_HETBA</name>
<dbReference type="PANTHER" id="PTHR24049">
    <property type="entry name" value="CRUMBS FAMILY MEMBER"/>
    <property type="match status" value="1"/>
</dbReference>
<dbReference type="AlphaFoldDB" id="A0A1I7XG13"/>
<dbReference type="PROSITE" id="PS50026">
    <property type="entry name" value="EGF_3"/>
    <property type="match status" value="3"/>
</dbReference>
<dbReference type="InterPro" id="IPR051022">
    <property type="entry name" value="Notch_Cell-Fate_Det"/>
</dbReference>
<feature type="disulfide bond" evidence="6">
    <location>
        <begin position="202"/>
        <end position="211"/>
    </location>
</feature>
<feature type="domain" description="EGF-like" evidence="7">
    <location>
        <begin position="177"/>
        <end position="212"/>
    </location>
</feature>
<dbReference type="SMART" id="SM00179">
    <property type="entry name" value="EGF_CA"/>
    <property type="match status" value="3"/>
</dbReference>
<dbReference type="WBParaSite" id="Hba_16267">
    <property type="protein sequence ID" value="Hba_16267"/>
    <property type="gene ID" value="Hba_16267"/>
</dbReference>
<dbReference type="SMART" id="SM00181">
    <property type="entry name" value="EGF"/>
    <property type="match status" value="3"/>
</dbReference>
<dbReference type="InterPro" id="IPR009030">
    <property type="entry name" value="Growth_fac_rcpt_cys_sf"/>
</dbReference>
<feature type="disulfide bond" evidence="6">
    <location>
        <begin position="165"/>
        <end position="174"/>
    </location>
</feature>
<dbReference type="CDD" id="cd00054">
    <property type="entry name" value="EGF_CA"/>
    <property type="match status" value="3"/>
</dbReference>
<dbReference type="GO" id="GO:0005509">
    <property type="term" value="F:calcium ion binding"/>
    <property type="evidence" value="ECO:0007669"/>
    <property type="project" value="InterPro"/>
</dbReference>
<accession>A0A1I7XG13</accession>
<dbReference type="InterPro" id="IPR013032">
    <property type="entry name" value="EGF-like_CS"/>
</dbReference>
<feature type="domain" description="EGF-like" evidence="7">
    <location>
        <begin position="214"/>
        <end position="250"/>
    </location>
</feature>
<dbReference type="PROSITE" id="PS00010">
    <property type="entry name" value="ASX_HYDROXYL"/>
    <property type="match status" value="2"/>
</dbReference>
<dbReference type="PROSITE" id="PS00022">
    <property type="entry name" value="EGF_1"/>
    <property type="match status" value="3"/>
</dbReference>